<proteinExistence type="predicted"/>
<evidence type="ECO:0000313" key="1">
    <source>
        <dbReference type="EMBL" id="KAD3067037.1"/>
    </source>
</evidence>
<comment type="caution">
    <text evidence="1">The sequence shown here is derived from an EMBL/GenBank/DDBJ whole genome shotgun (WGS) entry which is preliminary data.</text>
</comment>
<dbReference type="Proteomes" id="UP000326396">
    <property type="component" value="Linkage Group LG7"/>
</dbReference>
<name>A0A5N6LZH9_9ASTR</name>
<organism evidence="1 2">
    <name type="scientific">Mikania micrantha</name>
    <name type="common">bitter vine</name>
    <dbReference type="NCBI Taxonomy" id="192012"/>
    <lineage>
        <taxon>Eukaryota</taxon>
        <taxon>Viridiplantae</taxon>
        <taxon>Streptophyta</taxon>
        <taxon>Embryophyta</taxon>
        <taxon>Tracheophyta</taxon>
        <taxon>Spermatophyta</taxon>
        <taxon>Magnoliopsida</taxon>
        <taxon>eudicotyledons</taxon>
        <taxon>Gunneridae</taxon>
        <taxon>Pentapetalae</taxon>
        <taxon>asterids</taxon>
        <taxon>campanulids</taxon>
        <taxon>Asterales</taxon>
        <taxon>Asteraceae</taxon>
        <taxon>Asteroideae</taxon>
        <taxon>Heliantheae alliance</taxon>
        <taxon>Eupatorieae</taxon>
        <taxon>Mikania</taxon>
    </lineage>
</organism>
<dbReference type="EMBL" id="SZYD01000017">
    <property type="protein sequence ID" value="KAD3067037.1"/>
    <property type="molecule type" value="Genomic_DNA"/>
</dbReference>
<gene>
    <name evidence="1" type="ORF">E3N88_34917</name>
</gene>
<sequence>MGRYARNHKKDLAASTGRAIYTSPPCFDDYGDEEVNDNDYLWVSKVLNGFSIQEGGPLKEIDFLEALQVSTSISLVSISILACLVSSVSADSQANMSHGNLNVNGGASVVTSAPKATIFDGDMIKQPAIAGLNSEINIQIEMNFLVAMEKDTLFQKEICLQATYSSSLCGKIKDYHVGTHQNPLTLQSDKPCHIGDYQATEKDR</sequence>
<protein>
    <submittedName>
        <fullName evidence="1">Uncharacterized protein</fullName>
    </submittedName>
</protein>
<accession>A0A5N6LZH9</accession>
<keyword evidence="2" id="KW-1185">Reference proteome</keyword>
<reference evidence="1 2" key="1">
    <citation type="submission" date="2019-05" db="EMBL/GenBank/DDBJ databases">
        <title>Mikania micrantha, genome provides insights into the molecular mechanism of rapid growth.</title>
        <authorList>
            <person name="Liu B."/>
        </authorList>
    </citation>
    <scope>NUCLEOTIDE SEQUENCE [LARGE SCALE GENOMIC DNA]</scope>
    <source>
        <strain evidence="1">NLD-2019</strain>
        <tissue evidence="1">Leaf</tissue>
    </source>
</reference>
<evidence type="ECO:0000313" key="2">
    <source>
        <dbReference type="Proteomes" id="UP000326396"/>
    </source>
</evidence>
<dbReference type="AlphaFoldDB" id="A0A5N6LZH9"/>